<accession>A0ABS4IVV2</accession>
<dbReference type="PANTHER" id="PTHR43649:SF12">
    <property type="entry name" value="DIACETYLCHITOBIOSE BINDING PROTEIN DASA"/>
    <property type="match status" value="1"/>
</dbReference>
<dbReference type="Pfam" id="PF01547">
    <property type="entry name" value="SBP_bac_1"/>
    <property type="match status" value="1"/>
</dbReference>
<gene>
    <name evidence="3" type="ORF">J2Z66_003329</name>
</gene>
<evidence type="ECO:0000313" key="3">
    <source>
        <dbReference type="EMBL" id="MBP1991722.1"/>
    </source>
</evidence>
<dbReference type="EMBL" id="JAGGLB010000010">
    <property type="protein sequence ID" value="MBP1991722.1"/>
    <property type="molecule type" value="Genomic_DNA"/>
</dbReference>
<reference evidence="3 4" key="1">
    <citation type="submission" date="2021-03" db="EMBL/GenBank/DDBJ databases">
        <title>Genomic Encyclopedia of Type Strains, Phase IV (KMG-IV): sequencing the most valuable type-strain genomes for metagenomic binning, comparative biology and taxonomic classification.</title>
        <authorList>
            <person name="Goeker M."/>
        </authorList>
    </citation>
    <scope>NUCLEOTIDE SEQUENCE [LARGE SCALE GENOMIC DNA]</scope>
    <source>
        <strain evidence="3 4">DSM 26048</strain>
    </source>
</reference>
<feature type="chain" id="PRO_5046425238" evidence="2">
    <location>
        <begin position="23"/>
        <end position="521"/>
    </location>
</feature>
<dbReference type="Proteomes" id="UP001519287">
    <property type="component" value="Unassembled WGS sequence"/>
</dbReference>
<feature type="compositionally biased region" description="Polar residues" evidence="1">
    <location>
        <begin position="24"/>
        <end position="40"/>
    </location>
</feature>
<dbReference type="PANTHER" id="PTHR43649">
    <property type="entry name" value="ARABINOSE-BINDING PROTEIN-RELATED"/>
    <property type="match status" value="1"/>
</dbReference>
<dbReference type="InterPro" id="IPR006059">
    <property type="entry name" value="SBP"/>
</dbReference>
<evidence type="ECO:0000256" key="2">
    <source>
        <dbReference type="SAM" id="SignalP"/>
    </source>
</evidence>
<proteinExistence type="predicted"/>
<dbReference type="Gene3D" id="3.40.190.10">
    <property type="entry name" value="Periplasmic binding protein-like II"/>
    <property type="match status" value="2"/>
</dbReference>
<sequence length="521" mass="58616">MKITKKLFILTVICMLAVSAAACSSKSNPSPTKETGTTHTAEPKEEGNGTQEPVKIVAINSNASYNKGSDVEKHVHDTIQEKTGADVQVVFAPGDQYDTKLNLMLSTNEQLDIIPLITMEKAIELYKNDAIIWLDELIENSPNIKQNMNPKALEEVVYEGKIIGIPVSPSVITPNVLEVRTDWLKALGLPKPTTIEEFEAMMEAFQKEDPGKNGKNGTYALSTGWGDIDRLELAFAPFFLPQAMEWWQDDKGTLMPPELNPAYKEMMGKFVEWNKKGYIWPDMILSKADKQIEIIGQNKVGALATWYSAPIGALEVLTKTVPEAEYEPIVLNGKGINKLPTFPYAQLVTVITKKSKNPEAAMKFLDYHATKEGYDLVYLGVEGESYTRLSDGKVELIGEDKQDLSKANYNAHYWMFQMDFNDGLMFPLTSFSHLMYTKLKSQAESLPRFDAIDKGVPYDKAKWKSNAKLADLETFMKEQKMKVFSGEVQLSEWDSLMKKWLDIGGQEMIEDRNEQFKAARP</sequence>
<comment type="caution">
    <text evidence="3">The sequence shown here is derived from an EMBL/GenBank/DDBJ whole genome shotgun (WGS) entry which is preliminary data.</text>
</comment>
<dbReference type="SUPFAM" id="SSF53850">
    <property type="entry name" value="Periplasmic binding protein-like II"/>
    <property type="match status" value="1"/>
</dbReference>
<feature type="region of interest" description="Disordered" evidence="1">
    <location>
        <begin position="24"/>
        <end position="52"/>
    </location>
</feature>
<organism evidence="3 4">
    <name type="scientific">Paenibacillus eucommiae</name>
    <dbReference type="NCBI Taxonomy" id="1355755"/>
    <lineage>
        <taxon>Bacteria</taxon>
        <taxon>Bacillati</taxon>
        <taxon>Bacillota</taxon>
        <taxon>Bacilli</taxon>
        <taxon>Bacillales</taxon>
        <taxon>Paenibacillaceae</taxon>
        <taxon>Paenibacillus</taxon>
    </lineage>
</organism>
<evidence type="ECO:0000256" key="1">
    <source>
        <dbReference type="SAM" id="MobiDB-lite"/>
    </source>
</evidence>
<feature type="signal peptide" evidence="2">
    <location>
        <begin position="1"/>
        <end position="22"/>
    </location>
</feature>
<protein>
    <submittedName>
        <fullName evidence="3">Aldouronate transport system substrate-binding protein</fullName>
    </submittedName>
</protein>
<evidence type="ECO:0000313" key="4">
    <source>
        <dbReference type="Proteomes" id="UP001519287"/>
    </source>
</evidence>
<keyword evidence="4" id="KW-1185">Reference proteome</keyword>
<dbReference type="RefSeq" id="WP_209972458.1">
    <property type="nucleotide sequence ID" value="NZ_JAGGLB010000010.1"/>
</dbReference>
<dbReference type="PROSITE" id="PS51257">
    <property type="entry name" value="PROKAR_LIPOPROTEIN"/>
    <property type="match status" value="1"/>
</dbReference>
<keyword evidence="2" id="KW-0732">Signal</keyword>
<name>A0ABS4IVV2_9BACL</name>
<dbReference type="InterPro" id="IPR050490">
    <property type="entry name" value="Bact_solute-bd_prot1"/>
</dbReference>